<gene>
    <name evidence="1" type="ORF">OXPF_38800</name>
</gene>
<name>A0A0P8W216_9CLOT</name>
<dbReference type="AlphaFoldDB" id="A0A0P8W216"/>
<sequence>MSLSKELNLRYNPISVILADDKPEGAHDYNPAEMGGACVINALKLVSDGKSICFNEAAKGCPGRMSGMGFSSEIGIPGGFEYFLSCGRGQGYPPGEKLKKTPEIAKEFHDGLPKDKVSSEYIVLKPAEANDDAKLVIFLANPDQLSALVTLFSYESGATDNCIVPMSSGCASLFKLPFAELNKDNPRGVVGLVDVTVRSVLDKDILTFTVPFDAYLKMEENSKDCFMQTHTWNKISTRL</sequence>
<protein>
    <recommendedName>
        <fullName evidence="3">DUF169 domain-containing protein</fullName>
    </recommendedName>
</protein>
<dbReference type="RefSeq" id="WP_054876847.1">
    <property type="nucleotide sequence ID" value="NZ_LKET01000067.1"/>
</dbReference>
<proteinExistence type="predicted"/>
<dbReference type="InterPro" id="IPR003748">
    <property type="entry name" value="DUF169"/>
</dbReference>
<organism evidence="1 2">
    <name type="scientific">Oxobacter pfennigii</name>
    <dbReference type="NCBI Taxonomy" id="36849"/>
    <lineage>
        <taxon>Bacteria</taxon>
        <taxon>Bacillati</taxon>
        <taxon>Bacillota</taxon>
        <taxon>Clostridia</taxon>
        <taxon>Eubacteriales</taxon>
        <taxon>Clostridiaceae</taxon>
        <taxon>Oxobacter</taxon>
    </lineage>
</organism>
<dbReference type="OrthoDB" id="9779322at2"/>
<comment type="caution">
    <text evidence="1">The sequence shown here is derived from an EMBL/GenBank/DDBJ whole genome shotgun (WGS) entry which is preliminary data.</text>
</comment>
<evidence type="ECO:0000313" key="2">
    <source>
        <dbReference type="Proteomes" id="UP000050326"/>
    </source>
</evidence>
<dbReference type="EMBL" id="LKET01000067">
    <property type="protein sequence ID" value="KPU42580.1"/>
    <property type="molecule type" value="Genomic_DNA"/>
</dbReference>
<evidence type="ECO:0000313" key="1">
    <source>
        <dbReference type="EMBL" id="KPU42580.1"/>
    </source>
</evidence>
<dbReference type="Pfam" id="PF02596">
    <property type="entry name" value="DUF169"/>
    <property type="match status" value="1"/>
</dbReference>
<reference evidence="1 2" key="1">
    <citation type="submission" date="2015-09" db="EMBL/GenBank/DDBJ databases">
        <title>Genome sequence of Oxobacter pfennigii DSM 3222.</title>
        <authorList>
            <person name="Poehlein A."/>
            <person name="Bengelsdorf F.R."/>
            <person name="Schiel-Bengelsdorf B."/>
            <person name="Duerre P."/>
            <person name="Daniel R."/>
        </authorList>
    </citation>
    <scope>NUCLEOTIDE SEQUENCE [LARGE SCALE GENOMIC DNA]</scope>
    <source>
        <strain evidence="1 2">DSM 3222</strain>
    </source>
</reference>
<keyword evidence="2" id="KW-1185">Reference proteome</keyword>
<evidence type="ECO:0008006" key="3">
    <source>
        <dbReference type="Google" id="ProtNLM"/>
    </source>
</evidence>
<accession>A0A0P8W216</accession>
<dbReference type="STRING" id="36849.OXPF_38800"/>
<dbReference type="Proteomes" id="UP000050326">
    <property type="component" value="Unassembled WGS sequence"/>
</dbReference>